<evidence type="ECO:0000313" key="3">
    <source>
        <dbReference type="EMBL" id="MBB4618662.1"/>
    </source>
</evidence>
<name>A0A7W7EYH4_9SPHN</name>
<dbReference type="RefSeq" id="WP_184115711.1">
    <property type="nucleotide sequence ID" value="NZ_JACHNY010000005.1"/>
</dbReference>
<proteinExistence type="predicted"/>
<accession>A0A7W7EYH4</accession>
<keyword evidence="3" id="KW-0378">Hydrolase</keyword>
<keyword evidence="4" id="KW-1185">Reference proteome</keyword>
<dbReference type="InterPro" id="IPR002711">
    <property type="entry name" value="HNH"/>
</dbReference>
<dbReference type="InterPro" id="IPR003615">
    <property type="entry name" value="HNH_nuc"/>
</dbReference>
<sequence length="105" mass="11644">MPNVERLRGRAGQAQRTRRLARTDGLCERCDGKGRVTLATVVDHIVPLANGGTDEDDNTRNLCDPCHLEVGVEQFGHQVTREGRGVGRNGRPTSPDHPWNQPHRT</sequence>
<dbReference type="AlphaFoldDB" id="A0A7W7EYH4"/>
<comment type="caution">
    <text evidence="3">The sequence shown here is derived from an EMBL/GenBank/DDBJ whole genome shotgun (WGS) entry which is preliminary data.</text>
</comment>
<evidence type="ECO:0000313" key="4">
    <source>
        <dbReference type="Proteomes" id="UP000574769"/>
    </source>
</evidence>
<feature type="region of interest" description="Disordered" evidence="1">
    <location>
        <begin position="74"/>
        <end position="105"/>
    </location>
</feature>
<dbReference type="GO" id="GO:0004519">
    <property type="term" value="F:endonuclease activity"/>
    <property type="evidence" value="ECO:0007669"/>
    <property type="project" value="InterPro"/>
</dbReference>
<protein>
    <submittedName>
        <fullName evidence="3">5-methylcytosine-specific restriction protein A</fullName>
        <ecNumber evidence="3">3.1.21.-</ecNumber>
    </submittedName>
</protein>
<gene>
    <name evidence="3" type="ORF">GGQ96_002805</name>
</gene>
<organism evidence="3 4">
    <name type="scientific">Sphingomonas abaci</name>
    <dbReference type="NCBI Taxonomy" id="237611"/>
    <lineage>
        <taxon>Bacteria</taxon>
        <taxon>Pseudomonadati</taxon>
        <taxon>Pseudomonadota</taxon>
        <taxon>Alphaproteobacteria</taxon>
        <taxon>Sphingomonadales</taxon>
        <taxon>Sphingomonadaceae</taxon>
        <taxon>Sphingomonas</taxon>
    </lineage>
</organism>
<dbReference type="SMART" id="SM00507">
    <property type="entry name" value="HNHc"/>
    <property type="match status" value="1"/>
</dbReference>
<dbReference type="EMBL" id="JACHNY010000005">
    <property type="protein sequence ID" value="MBB4618662.1"/>
    <property type="molecule type" value="Genomic_DNA"/>
</dbReference>
<dbReference type="GO" id="GO:0003676">
    <property type="term" value="F:nucleic acid binding"/>
    <property type="evidence" value="ECO:0007669"/>
    <property type="project" value="InterPro"/>
</dbReference>
<dbReference type="EC" id="3.1.21.-" evidence="3"/>
<dbReference type="CDD" id="cd00085">
    <property type="entry name" value="HNHc"/>
    <property type="match status" value="1"/>
</dbReference>
<feature type="region of interest" description="Disordered" evidence="1">
    <location>
        <begin position="1"/>
        <end position="20"/>
    </location>
</feature>
<evidence type="ECO:0000259" key="2">
    <source>
        <dbReference type="SMART" id="SM00507"/>
    </source>
</evidence>
<dbReference type="Pfam" id="PF01844">
    <property type="entry name" value="HNH"/>
    <property type="match status" value="1"/>
</dbReference>
<dbReference type="GO" id="GO:0008270">
    <property type="term" value="F:zinc ion binding"/>
    <property type="evidence" value="ECO:0007669"/>
    <property type="project" value="InterPro"/>
</dbReference>
<evidence type="ECO:0000256" key="1">
    <source>
        <dbReference type="SAM" id="MobiDB-lite"/>
    </source>
</evidence>
<feature type="domain" description="HNH nuclease" evidence="2">
    <location>
        <begin position="16"/>
        <end position="68"/>
    </location>
</feature>
<reference evidence="3 4" key="1">
    <citation type="submission" date="2020-08" db="EMBL/GenBank/DDBJ databases">
        <title>Genomic Encyclopedia of Type Strains, Phase IV (KMG-IV): sequencing the most valuable type-strain genomes for metagenomic binning, comparative biology and taxonomic classification.</title>
        <authorList>
            <person name="Goeker M."/>
        </authorList>
    </citation>
    <scope>NUCLEOTIDE SEQUENCE [LARGE SCALE GENOMIC DNA]</scope>
    <source>
        <strain evidence="3 4">DSM 15867</strain>
    </source>
</reference>
<dbReference type="GO" id="GO:0016787">
    <property type="term" value="F:hydrolase activity"/>
    <property type="evidence" value="ECO:0007669"/>
    <property type="project" value="UniProtKB-KW"/>
</dbReference>
<dbReference type="Gene3D" id="1.10.30.50">
    <property type="match status" value="1"/>
</dbReference>
<dbReference type="Proteomes" id="UP000574769">
    <property type="component" value="Unassembled WGS sequence"/>
</dbReference>